<organism evidence="1 2">
    <name type="scientific">Ambrosiozyma monospora</name>
    <name type="common">Yeast</name>
    <name type="synonym">Endomycopsis monosporus</name>
    <dbReference type="NCBI Taxonomy" id="43982"/>
    <lineage>
        <taxon>Eukaryota</taxon>
        <taxon>Fungi</taxon>
        <taxon>Dikarya</taxon>
        <taxon>Ascomycota</taxon>
        <taxon>Saccharomycotina</taxon>
        <taxon>Pichiomycetes</taxon>
        <taxon>Pichiales</taxon>
        <taxon>Pichiaceae</taxon>
        <taxon>Ambrosiozyma</taxon>
    </lineage>
</organism>
<evidence type="ECO:0000313" key="2">
    <source>
        <dbReference type="Proteomes" id="UP001165064"/>
    </source>
</evidence>
<reference evidence="1" key="1">
    <citation type="submission" date="2023-04" db="EMBL/GenBank/DDBJ databases">
        <title>Ambrosiozyma monospora NBRC 10751.</title>
        <authorList>
            <person name="Ichikawa N."/>
            <person name="Sato H."/>
            <person name="Tonouchi N."/>
        </authorList>
    </citation>
    <scope>NUCLEOTIDE SEQUENCE</scope>
    <source>
        <strain evidence="1">NBRC 10751</strain>
    </source>
</reference>
<accession>A0ACB5TA85</accession>
<name>A0ACB5TA85_AMBMO</name>
<keyword evidence="2" id="KW-1185">Reference proteome</keyword>
<dbReference type="Proteomes" id="UP001165064">
    <property type="component" value="Unassembled WGS sequence"/>
</dbReference>
<protein>
    <submittedName>
        <fullName evidence="1">Unnamed protein product</fullName>
    </submittedName>
</protein>
<comment type="caution">
    <text evidence="1">The sequence shown here is derived from an EMBL/GenBank/DDBJ whole genome shotgun (WGS) entry which is preliminary data.</text>
</comment>
<proteinExistence type="predicted"/>
<gene>
    <name evidence="1" type="ORF">Amon02_000673100</name>
</gene>
<dbReference type="EMBL" id="BSXS01005382">
    <property type="protein sequence ID" value="GME84286.1"/>
    <property type="molecule type" value="Genomic_DNA"/>
</dbReference>
<sequence length="139" mass="16343">MNTSHKRRRLEEIPTSSELHQQQQQNHGFQKINTFEHFKAFLKDMPTELSLLIYSFCLPYVKMQAWMPLLKKDKLLSNTFELLLNRVDLVYHQDGEYFNLEGPEVFCADGFNDADKMMELADFVLECVGKESVIHIRSL</sequence>
<evidence type="ECO:0000313" key="1">
    <source>
        <dbReference type="EMBL" id="GME84286.1"/>
    </source>
</evidence>